<comment type="caution">
    <text evidence="1">The sequence shown here is derived from an EMBL/GenBank/DDBJ whole genome shotgun (WGS) entry which is preliminary data.</text>
</comment>
<evidence type="ECO:0000313" key="1">
    <source>
        <dbReference type="EMBL" id="KAJ4729059.1"/>
    </source>
</evidence>
<protein>
    <submittedName>
        <fullName evidence="1">Mutator-like transposase</fullName>
    </submittedName>
</protein>
<dbReference type="EMBL" id="CM051394">
    <property type="protein sequence ID" value="KAJ4729059.1"/>
    <property type="molecule type" value="Genomic_DNA"/>
</dbReference>
<keyword evidence="2" id="KW-1185">Reference proteome</keyword>
<reference evidence="1 2" key="1">
    <citation type="journal article" date="2023" name="Science">
        <title>Complex scaffold remodeling in plant triterpene biosynthesis.</title>
        <authorList>
            <person name="De La Pena R."/>
            <person name="Hodgson H."/>
            <person name="Liu J.C."/>
            <person name="Stephenson M.J."/>
            <person name="Martin A.C."/>
            <person name="Owen C."/>
            <person name="Harkess A."/>
            <person name="Leebens-Mack J."/>
            <person name="Jimenez L.E."/>
            <person name="Osbourn A."/>
            <person name="Sattely E.S."/>
        </authorList>
    </citation>
    <scope>NUCLEOTIDE SEQUENCE [LARGE SCALE GENOMIC DNA]</scope>
    <source>
        <strain evidence="2">cv. JPN11</strain>
        <tissue evidence="1">Leaf</tissue>
    </source>
</reference>
<evidence type="ECO:0000313" key="2">
    <source>
        <dbReference type="Proteomes" id="UP001164539"/>
    </source>
</evidence>
<organism evidence="1 2">
    <name type="scientific">Melia azedarach</name>
    <name type="common">Chinaberry tree</name>
    <dbReference type="NCBI Taxonomy" id="155640"/>
    <lineage>
        <taxon>Eukaryota</taxon>
        <taxon>Viridiplantae</taxon>
        <taxon>Streptophyta</taxon>
        <taxon>Embryophyta</taxon>
        <taxon>Tracheophyta</taxon>
        <taxon>Spermatophyta</taxon>
        <taxon>Magnoliopsida</taxon>
        <taxon>eudicotyledons</taxon>
        <taxon>Gunneridae</taxon>
        <taxon>Pentapetalae</taxon>
        <taxon>rosids</taxon>
        <taxon>malvids</taxon>
        <taxon>Sapindales</taxon>
        <taxon>Meliaceae</taxon>
        <taxon>Melia</taxon>
    </lineage>
</organism>
<accession>A0ACC1Z1A9</accession>
<dbReference type="Proteomes" id="UP001164539">
    <property type="component" value="Chromosome 1"/>
</dbReference>
<name>A0ACC1Z1A9_MELAZ</name>
<gene>
    <name evidence="1" type="ORF">OWV82_001902</name>
</gene>
<proteinExistence type="predicted"/>
<sequence length="337" mass="38033">MSQVRVLVMYDGKWFPCPNGYYVYNGGKTKGIILPENITHQELVHRLYGVVKVDPNKYVITMKSLYKANIPTMPVEIVDDDDVRFFIQENVGQATDFRSPLCVTLELQSQDREGNYVALDHRTPAASRSESNQHSVVTPGLQATEVEEQNLNAYNNDPAAVNLGTEAYLGCGDGVVAADVEVGDQHDDVRCNDKPWDDCIDKLPVRRSSDTSAVNPSNLYDDLASGRTFASKKDLRKKLKLAAMKDNFAFKVTRSTKDRFEIVCADEKCKWRLRATKMPEDEHFEIRRFSNIHICTRPPAKQRKQKVSSAEEGSNRKCGRCGAIGHNRQTCKNFTFT</sequence>